<dbReference type="PROSITE" id="PS51184">
    <property type="entry name" value="JMJC"/>
    <property type="match status" value="1"/>
</dbReference>
<accession>A0A9X3EZT7</accession>
<evidence type="ECO:0000259" key="1">
    <source>
        <dbReference type="PROSITE" id="PS51184"/>
    </source>
</evidence>
<dbReference type="SUPFAM" id="SSF51197">
    <property type="entry name" value="Clavaminate synthase-like"/>
    <property type="match status" value="1"/>
</dbReference>
<dbReference type="RefSeq" id="WP_267777360.1">
    <property type="nucleotide sequence ID" value="NZ_JAPNKE010000002.1"/>
</dbReference>
<dbReference type="EMBL" id="JAPNKE010000002">
    <property type="protein sequence ID" value="MCY1013429.1"/>
    <property type="molecule type" value="Genomic_DNA"/>
</dbReference>
<reference evidence="2" key="1">
    <citation type="submission" date="2022-11" db="EMBL/GenBank/DDBJ databases">
        <title>Minimal conservation of predation-associated metabolite biosynthetic gene clusters underscores biosynthetic potential of Myxococcota including descriptions for ten novel species: Archangium lansinium sp. nov., Myxococcus landrumus sp. nov., Nannocystis bai.</title>
        <authorList>
            <person name="Ahearne A."/>
            <person name="Stevens C."/>
            <person name="Phillips K."/>
        </authorList>
    </citation>
    <scope>NUCLEOTIDE SEQUENCE</scope>
    <source>
        <strain evidence="2">Na p29</strain>
    </source>
</reference>
<proteinExistence type="predicted"/>
<dbReference type="InterPro" id="IPR041667">
    <property type="entry name" value="Cupin_8"/>
</dbReference>
<sequence>MHAEKLDVLSKPTPSFFVREYLRKGRPALLRGVADTWPAAAWTPEYLADRFGGLDVKYETWTEAADDLFEFQATQKHTATTLREFVGLMRGAESPASRRVYLTAFELCRALPQFRQAFGSLDPYMGWSRLMPQAVRERLRVEPYLWMGPAGTLSMLHFDRLHNFFVQLHGTKRFLHIDPKYSERLYYPHARLQTGLLHWSPVNPAQPDYQRFPRFRGVPVIETIVERGDVLFTPPRWWHYVESLTPSISANFFWMLPLRTTWAIREYLYVLGRRRALEAAGLARVLPALESTA</sequence>
<comment type="caution">
    <text evidence="2">The sequence shown here is derived from an EMBL/GenBank/DDBJ whole genome shotgun (WGS) entry which is preliminary data.</text>
</comment>
<name>A0A9X3EZT7_9BACT</name>
<dbReference type="Gene3D" id="2.60.120.650">
    <property type="entry name" value="Cupin"/>
    <property type="match status" value="1"/>
</dbReference>
<dbReference type="SMART" id="SM00558">
    <property type="entry name" value="JmjC"/>
    <property type="match status" value="1"/>
</dbReference>
<feature type="domain" description="JmjC" evidence="1">
    <location>
        <begin position="100"/>
        <end position="271"/>
    </location>
</feature>
<dbReference type="PANTHER" id="PTHR12461:SF105">
    <property type="entry name" value="HYPOXIA-INDUCIBLE FACTOR 1-ALPHA INHIBITOR"/>
    <property type="match status" value="1"/>
</dbReference>
<gene>
    <name evidence="2" type="ORF">OV079_49465</name>
</gene>
<organism evidence="2 3">
    <name type="scientific">Nannocystis pusilla</name>
    <dbReference type="NCBI Taxonomy" id="889268"/>
    <lineage>
        <taxon>Bacteria</taxon>
        <taxon>Pseudomonadati</taxon>
        <taxon>Myxococcota</taxon>
        <taxon>Polyangia</taxon>
        <taxon>Nannocystales</taxon>
        <taxon>Nannocystaceae</taxon>
        <taxon>Nannocystis</taxon>
    </lineage>
</organism>
<dbReference type="Proteomes" id="UP001150924">
    <property type="component" value="Unassembled WGS sequence"/>
</dbReference>
<dbReference type="Pfam" id="PF13621">
    <property type="entry name" value="Cupin_8"/>
    <property type="match status" value="1"/>
</dbReference>
<protein>
    <submittedName>
        <fullName evidence="2">Cupin-like domain-containing protein</fullName>
    </submittedName>
</protein>
<evidence type="ECO:0000313" key="3">
    <source>
        <dbReference type="Proteomes" id="UP001150924"/>
    </source>
</evidence>
<dbReference type="PANTHER" id="PTHR12461">
    <property type="entry name" value="HYPOXIA-INDUCIBLE FACTOR 1 ALPHA INHIBITOR-RELATED"/>
    <property type="match status" value="1"/>
</dbReference>
<evidence type="ECO:0000313" key="2">
    <source>
        <dbReference type="EMBL" id="MCY1013429.1"/>
    </source>
</evidence>
<keyword evidence="3" id="KW-1185">Reference proteome</keyword>
<dbReference type="AlphaFoldDB" id="A0A9X3EZT7"/>
<dbReference type="InterPro" id="IPR003347">
    <property type="entry name" value="JmjC_dom"/>
</dbReference>